<evidence type="ECO:0000313" key="2">
    <source>
        <dbReference type="EMBL" id="MCL6684326.1"/>
    </source>
</evidence>
<feature type="domain" description="NIF system FeS cluster assembly NifU N-terminal" evidence="1">
    <location>
        <begin position="24"/>
        <end position="85"/>
    </location>
</feature>
<comment type="caution">
    <text evidence="2">The sequence shown here is derived from an EMBL/GenBank/DDBJ whole genome shotgun (WGS) entry which is preliminary data.</text>
</comment>
<sequence length="148" mass="15736">MAKGVNQPLYTIEILRLAADIPHLTPLKDPHGQAEVRSPTCGSKVSAQVILDDTGRVTDFGQQVEACAFGQASAALLGANAIGRSELEAEKALADFSGWLEGARNNPGDWPNLDVLTPAKNRRGRHGAMRLPFLALLAAIRDAEGQTP</sequence>
<dbReference type="SUPFAM" id="SSF82649">
    <property type="entry name" value="SufE/NifU"/>
    <property type="match status" value="1"/>
</dbReference>
<gene>
    <name evidence="2" type="ORF">LZ536_10495</name>
</gene>
<proteinExistence type="predicted"/>
<dbReference type="Pfam" id="PF01592">
    <property type="entry name" value="NifU_N"/>
    <property type="match status" value="1"/>
</dbReference>
<name>A0ABT0RNV3_9SPHN</name>
<organism evidence="2 3">
    <name type="scientific">Sphingomonas alba</name>
    <dbReference type="NCBI Taxonomy" id="2908208"/>
    <lineage>
        <taxon>Bacteria</taxon>
        <taxon>Pseudomonadati</taxon>
        <taxon>Pseudomonadota</taxon>
        <taxon>Alphaproteobacteria</taxon>
        <taxon>Sphingomonadales</taxon>
        <taxon>Sphingomonadaceae</taxon>
        <taxon>Sphingomonas</taxon>
    </lineage>
</organism>
<evidence type="ECO:0000313" key="3">
    <source>
        <dbReference type="Proteomes" id="UP001165363"/>
    </source>
</evidence>
<dbReference type="CDD" id="cd06664">
    <property type="entry name" value="IscU_like"/>
    <property type="match status" value="1"/>
</dbReference>
<accession>A0ABT0RNV3</accession>
<protein>
    <submittedName>
        <fullName evidence="2">Iron-sulfur cluster assembly scaffold protein</fullName>
    </submittedName>
</protein>
<evidence type="ECO:0000259" key="1">
    <source>
        <dbReference type="Pfam" id="PF01592"/>
    </source>
</evidence>
<dbReference type="InterPro" id="IPR002871">
    <property type="entry name" value="NIF_FeS_clus_asmbl_NifU_N"/>
</dbReference>
<dbReference type="RefSeq" id="WP_249848742.1">
    <property type="nucleotide sequence ID" value="NZ_JAMGBD010000002.1"/>
</dbReference>
<reference evidence="2" key="1">
    <citation type="submission" date="2022-05" db="EMBL/GenBank/DDBJ databases">
        <authorList>
            <person name="Jo J.-H."/>
            <person name="Im W.-T."/>
        </authorList>
    </citation>
    <scope>NUCLEOTIDE SEQUENCE</scope>
    <source>
        <strain evidence="2">SE158</strain>
    </source>
</reference>
<dbReference type="Gene3D" id="3.90.1010.10">
    <property type="match status" value="1"/>
</dbReference>
<dbReference type="Proteomes" id="UP001165363">
    <property type="component" value="Unassembled WGS sequence"/>
</dbReference>
<dbReference type="EMBL" id="JAMGBD010000002">
    <property type="protein sequence ID" value="MCL6684326.1"/>
    <property type="molecule type" value="Genomic_DNA"/>
</dbReference>
<keyword evidence="3" id="KW-1185">Reference proteome</keyword>